<organism evidence="1 2">
    <name type="scientific">Glomerella acutata</name>
    <name type="common">Colletotrichum acutatum</name>
    <dbReference type="NCBI Taxonomy" id="27357"/>
    <lineage>
        <taxon>Eukaryota</taxon>
        <taxon>Fungi</taxon>
        <taxon>Dikarya</taxon>
        <taxon>Ascomycota</taxon>
        <taxon>Pezizomycotina</taxon>
        <taxon>Sordariomycetes</taxon>
        <taxon>Hypocreomycetidae</taxon>
        <taxon>Glomerellales</taxon>
        <taxon>Glomerellaceae</taxon>
        <taxon>Colletotrichum</taxon>
        <taxon>Colletotrichum acutatum species complex</taxon>
    </lineage>
</organism>
<name>A0AAD8U9K5_GLOAC</name>
<keyword evidence="2" id="KW-1185">Reference proteome</keyword>
<dbReference type="EMBL" id="JAHMHS010000265">
    <property type="protein sequence ID" value="KAK1704413.1"/>
    <property type="molecule type" value="Genomic_DNA"/>
</dbReference>
<accession>A0AAD8U9K5</accession>
<proteinExistence type="predicted"/>
<dbReference type="GeneID" id="85387280"/>
<dbReference type="InterPro" id="IPR053137">
    <property type="entry name" value="NLR-like"/>
</dbReference>
<protein>
    <recommendedName>
        <fullName evidence="3">Kinesin light chain</fullName>
    </recommendedName>
</protein>
<feature type="non-terminal residue" evidence="1">
    <location>
        <position position="188"/>
    </location>
</feature>
<comment type="caution">
    <text evidence="1">The sequence shown here is derived from an EMBL/GenBank/DDBJ whole genome shotgun (WGS) entry which is preliminary data.</text>
</comment>
<evidence type="ECO:0008006" key="3">
    <source>
        <dbReference type="Google" id="ProtNLM"/>
    </source>
</evidence>
<dbReference type="AlphaFoldDB" id="A0AAD8U9K5"/>
<gene>
    <name evidence="1" type="ORF">BDZ83DRAFT_538820</name>
</gene>
<dbReference type="Proteomes" id="UP001244207">
    <property type="component" value="Unassembled WGS sequence"/>
</dbReference>
<dbReference type="PANTHER" id="PTHR46082">
    <property type="entry name" value="ATP/GTP-BINDING PROTEIN-RELATED"/>
    <property type="match status" value="1"/>
</dbReference>
<dbReference type="RefSeq" id="XP_060357425.1">
    <property type="nucleotide sequence ID" value="XM_060503381.1"/>
</dbReference>
<dbReference type="Gene3D" id="1.25.40.10">
    <property type="entry name" value="Tetratricopeptide repeat domain"/>
    <property type="match status" value="1"/>
</dbReference>
<evidence type="ECO:0000313" key="1">
    <source>
        <dbReference type="EMBL" id="KAK1704413.1"/>
    </source>
</evidence>
<dbReference type="Pfam" id="PF13374">
    <property type="entry name" value="TPR_10"/>
    <property type="match status" value="2"/>
</dbReference>
<dbReference type="InterPro" id="IPR011990">
    <property type="entry name" value="TPR-like_helical_dom_sf"/>
</dbReference>
<dbReference type="PANTHER" id="PTHR46082:SF6">
    <property type="entry name" value="AAA+ ATPASE DOMAIN-CONTAINING PROTEIN-RELATED"/>
    <property type="match status" value="1"/>
</dbReference>
<evidence type="ECO:0000313" key="2">
    <source>
        <dbReference type="Proteomes" id="UP001244207"/>
    </source>
</evidence>
<reference evidence="1" key="1">
    <citation type="submission" date="2021-12" db="EMBL/GenBank/DDBJ databases">
        <title>Comparative genomics, transcriptomics and evolutionary studies reveal genomic signatures of adaptation to plant cell wall in hemibiotrophic fungi.</title>
        <authorList>
            <consortium name="DOE Joint Genome Institute"/>
            <person name="Baroncelli R."/>
            <person name="Diaz J.F."/>
            <person name="Benocci T."/>
            <person name="Peng M."/>
            <person name="Battaglia E."/>
            <person name="Haridas S."/>
            <person name="Andreopoulos W."/>
            <person name="Labutti K."/>
            <person name="Pangilinan J."/>
            <person name="Floch G.L."/>
            <person name="Makela M.R."/>
            <person name="Henrissat B."/>
            <person name="Grigoriev I.V."/>
            <person name="Crouch J.A."/>
            <person name="De Vries R.P."/>
            <person name="Sukno S.A."/>
            <person name="Thon M.R."/>
        </authorList>
    </citation>
    <scope>NUCLEOTIDE SEQUENCE</scope>
    <source>
        <strain evidence="1">CBS 112980</strain>
    </source>
</reference>
<feature type="non-terminal residue" evidence="1">
    <location>
        <position position="1"/>
    </location>
</feature>
<dbReference type="SUPFAM" id="SSF48452">
    <property type="entry name" value="TPR-like"/>
    <property type="match status" value="1"/>
</dbReference>
<sequence length="188" mass="21260">LQAKSALGDSYDWDGQLLKSLSLRKKVHKARLELLGVDHPDTLHAFNRLVDTRSLLAHTQEEKEEVCRLREEAVASWRRVRGEVHPQTNEARVNLGHSYTAASRFEEALLEQQDVLAIRNEKDPGEESQETLDNKKGLASVLSAVNAAPQAAVLMEEVLRVETRHLGRDHPRTRETGALLHRYYQEAG</sequence>